<organism evidence="1">
    <name type="scientific">marine sediment metagenome</name>
    <dbReference type="NCBI Taxonomy" id="412755"/>
    <lineage>
        <taxon>unclassified sequences</taxon>
        <taxon>metagenomes</taxon>
        <taxon>ecological metagenomes</taxon>
    </lineage>
</organism>
<feature type="non-terminal residue" evidence="1">
    <location>
        <position position="1"/>
    </location>
</feature>
<dbReference type="AlphaFoldDB" id="X1BAL2"/>
<name>X1BAL2_9ZZZZ</name>
<gene>
    <name evidence="1" type="ORF">S01H4_48506</name>
</gene>
<dbReference type="EMBL" id="BART01027355">
    <property type="protein sequence ID" value="GAG92120.1"/>
    <property type="molecule type" value="Genomic_DNA"/>
</dbReference>
<sequence>DITIFDPDDAKVEIVLIKGKVRMVSGIIFNNPGRLIVTERGANKLKKQEIPLEIIDLKESLFFKGKGGEDK</sequence>
<evidence type="ECO:0000313" key="1">
    <source>
        <dbReference type="EMBL" id="GAG92120.1"/>
    </source>
</evidence>
<reference evidence="1" key="1">
    <citation type="journal article" date="2014" name="Front. Microbiol.">
        <title>High frequency of phylogenetically diverse reductive dehalogenase-homologous genes in deep subseafloor sedimentary metagenomes.</title>
        <authorList>
            <person name="Kawai M."/>
            <person name="Futagami T."/>
            <person name="Toyoda A."/>
            <person name="Takaki Y."/>
            <person name="Nishi S."/>
            <person name="Hori S."/>
            <person name="Arai W."/>
            <person name="Tsubouchi T."/>
            <person name="Morono Y."/>
            <person name="Uchiyama I."/>
            <person name="Ito T."/>
            <person name="Fujiyama A."/>
            <person name="Inagaki F."/>
            <person name="Takami H."/>
        </authorList>
    </citation>
    <scope>NUCLEOTIDE SEQUENCE</scope>
    <source>
        <strain evidence="1">Expedition CK06-06</strain>
    </source>
</reference>
<comment type="caution">
    <text evidence="1">The sequence shown here is derived from an EMBL/GenBank/DDBJ whole genome shotgun (WGS) entry which is preliminary data.</text>
</comment>
<accession>X1BAL2</accession>
<proteinExistence type="predicted"/>
<protein>
    <submittedName>
        <fullName evidence="1">Uncharacterized protein</fullName>
    </submittedName>
</protein>